<dbReference type="SUPFAM" id="SSF56436">
    <property type="entry name" value="C-type lectin-like"/>
    <property type="match status" value="1"/>
</dbReference>
<reference evidence="8" key="1">
    <citation type="submission" date="2009-03" db="EMBL/GenBank/DDBJ databases">
        <authorList>
            <person name="Warren W."/>
            <person name="Ye L."/>
            <person name="Minx P."/>
            <person name="Worley K."/>
            <person name="Gibbs R."/>
            <person name="Wilson R.K."/>
        </authorList>
    </citation>
    <scope>NUCLEOTIDE SEQUENCE [LARGE SCALE GENOMIC DNA]</scope>
</reference>
<evidence type="ECO:0000256" key="4">
    <source>
        <dbReference type="ARBA" id="ARBA00022989"/>
    </source>
</evidence>
<comment type="subcellular location">
    <subcellularLocation>
        <location evidence="1">Membrane</location>
        <topology evidence="1">Single-pass membrane protein</topology>
    </subcellularLocation>
</comment>
<keyword evidence="5" id="KW-0175">Coiled coil</keyword>
<dbReference type="InterPro" id="IPR050111">
    <property type="entry name" value="C-type_lectin/snaclec_domain"/>
</dbReference>
<feature type="coiled-coil region" evidence="5">
    <location>
        <begin position="204"/>
        <end position="297"/>
    </location>
</feature>
<evidence type="ECO:0000256" key="3">
    <source>
        <dbReference type="ARBA" id="ARBA00022734"/>
    </source>
</evidence>
<proteinExistence type="predicted"/>
<feature type="coiled-coil region" evidence="5">
    <location>
        <begin position="382"/>
        <end position="440"/>
    </location>
</feature>
<dbReference type="InterPro" id="IPR033989">
    <property type="entry name" value="CD209-like_CTLD"/>
</dbReference>
<dbReference type="CTD" id="165530"/>
<dbReference type="eggNOG" id="KOG4297">
    <property type="taxonomic scope" value="Eukaryota"/>
</dbReference>
<organism evidence="8 9">
    <name type="scientific">Callithrix jacchus</name>
    <name type="common">White-tufted-ear marmoset</name>
    <name type="synonym">Simia Jacchus</name>
    <dbReference type="NCBI Taxonomy" id="9483"/>
    <lineage>
        <taxon>Eukaryota</taxon>
        <taxon>Metazoa</taxon>
        <taxon>Chordata</taxon>
        <taxon>Craniata</taxon>
        <taxon>Vertebrata</taxon>
        <taxon>Euteleostomi</taxon>
        <taxon>Mammalia</taxon>
        <taxon>Eutheria</taxon>
        <taxon>Euarchontoglires</taxon>
        <taxon>Primates</taxon>
        <taxon>Haplorrhini</taxon>
        <taxon>Platyrrhini</taxon>
        <taxon>Cebidae</taxon>
        <taxon>Callitrichinae</taxon>
        <taxon>Callithrix</taxon>
        <taxon>Callithrix</taxon>
    </lineage>
</organism>
<evidence type="ECO:0000313" key="9">
    <source>
        <dbReference type="Proteomes" id="UP000008225"/>
    </source>
</evidence>
<dbReference type="InterPro" id="IPR016186">
    <property type="entry name" value="C-type_lectin-like/link_sf"/>
</dbReference>
<name>F7ETU2_CALJA</name>
<dbReference type="PROSITE" id="PS50041">
    <property type="entry name" value="C_TYPE_LECTIN_2"/>
    <property type="match status" value="1"/>
</dbReference>
<reference evidence="8" key="3">
    <citation type="submission" date="2025-09" db="UniProtKB">
        <authorList>
            <consortium name="Ensembl"/>
        </authorList>
    </citation>
    <scope>IDENTIFICATION</scope>
</reference>
<gene>
    <name evidence="8" type="primary">CLEC4F</name>
</gene>
<dbReference type="Pfam" id="PF00059">
    <property type="entry name" value="Lectin_C"/>
    <property type="match status" value="1"/>
</dbReference>
<feature type="transmembrane region" description="Helical" evidence="6">
    <location>
        <begin position="37"/>
        <end position="60"/>
    </location>
</feature>
<feature type="domain" description="C-type lectin" evidence="7">
    <location>
        <begin position="475"/>
        <end position="584"/>
    </location>
</feature>
<evidence type="ECO:0000256" key="2">
    <source>
        <dbReference type="ARBA" id="ARBA00022692"/>
    </source>
</evidence>
<evidence type="ECO:0000256" key="6">
    <source>
        <dbReference type="SAM" id="Phobius"/>
    </source>
</evidence>
<dbReference type="Gene3D" id="3.10.100.10">
    <property type="entry name" value="Mannose-Binding Protein A, subunit A"/>
    <property type="match status" value="1"/>
</dbReference>
<evidence type="ECO:0000313" key="8">
    <source>
        <dbReference type="Ensembl" id="ENSCJAP00000035950.3"/>
    </source>
</evidence>
<keyword evidence="4 6" id="KW-1133">Transmembrane helix</keyword>
<dbReference type="FunCoup" id="F7ETU2">
    <property type="interactions" value="19"/>
</dbReference>
<keyword evidence="3" id="KW-0430">Lectin</keyword>
<dbReference type="Proteomes" id="UP000008225">
    <property type="component" value="Chromosome 14"/>
</dbReference>
<dbReference type="Ensembl" id="ENSCJAT00000037965.4">
    <property type="protein sequence ID" value="ENSCJAP00000035950.3"/>
    <property type="gene ID" value="ENSCJAG00000019365.4"/>
</dbReference>
<dbReference type="CDD" id="cd03590">
    <property type="entry name" value="CLECT_DC-SIGN_like"/>
    <property type="match status" value="1"/>
</dbReference>
<dbReference type="GeneID" id="100401930"/>
<dbReference type="InterPro" id="IPR001304">
    <property type="entry name" value="C-type_lectin-like"/>
</dbReference>
<dbReference type="InterPro" id="IPR016187">
    <property type="entry name" value="CTDL_fold"/>
</dbReference>
<dbReference type="GO" id="GO:0030246">
    <property type="term" value="F:carbohydrate binding"/>
    <property type="evidence" value="ECO:0007669"/>
    <property type="project" value="UniProtKB-KW"/>
</dbReference>
<evidence type="ECO:0000259" key="7">
    <source>
        <dbReference type="PROSITE" id="PS50041"/>
    </source>
</evidence>
<evidence type="ECO:0000256" key="1">
    <source>
        <dbReference type="ARBA" id="ARBA00004167"/>
    </source>
</evidence>
<dbReference type="Gene3D" id="1.20.5.170">
    <property type="match status" value="6"/>
</dbReference>
<evidence type="ECO:0000256" key="5">
    <source>
        <dbReference type="SAM" id="Coils"/>
    </source>
</evidence>
<keyword evidence="9" id="KW-1185">Reference proteome</keyword>
<keyword evidence="6" id="KW-0472">Membrane</keyword>
<dbReference type="GeneTree" id="ENSGT01030000234575"/>
<dbReference type="AlphaFoldDB" id="F7ETU2"/>
<dbReference type="PANTHER" id="PTHR22803">
    <property type="entry name" value="MANNOSE, PHOSPHOLIPASE, LECTIN RECEPTOR RELATED"/>
    <property type="match status" value="1"/>
</dbReference>
<dbReference type="InParanoid" id="F7ETU2"/>
<reference evidence="8" key="2">
    <citation type="submission" date="2025-08" db="UniProtKB">
        <authorList>
            <consortium name="Ensembl"/>
        </authorList>
    </citation>
    <scope>IDENTIFICATION</scope>
</reference>
<keyword evidence="2 6" id="KW-0812">Transmembrane</keyword>
<dbReference type="STRING" id="9483.ENSCJAP00000035950"/>
<protein>
    <submittedName>
        <fullName evidence="8">C-type lectin domain family 4 member F</fullName>
    </submittedName>
</protein>
<dbReference type="SMART" id="SM00034">
    <property type="entry name" value="CLECT"/>
    <property type="match status" value="1"/>
</dbReference>
<sequence>MDGEAVHFCTDNQCISLHPQGVDSVAMTPAAPKMSRLVRATPVFMAVTLVFSLVTLFLMVQQHTRPVTKPVQAMLLGDNITEHLPFELNNHHHFGRETEMQELIQMFKGHMENSSAWVVEIQMLKCRVDNVNSQLQVLSSHLGNTSADIQMVTGVLKDATTLSLQTQTLRNSLEGTNADIQRLKGGLEKANALTQTQNFLKSTLENTSTELHMLSRGLENANSEIQILKAGLEMANAQAQLVNSSLKNANAEIHVLRGHLDSVNDLRTQNQVLRSSLEGANAEIQGLKENLQNTNALNSQTQTLMKGSFDNTSAEIQLLRDHLERAGDGIHLLKRSLETVTTEIQRANGRLDQTDAEFLGFKAEMENASTLNAQIQVLNGHMKNASRQIQTLKQGMKNALALTSQTEMLDSNLKKASVEIQKLREDLENTKALTVEIQQEHSRLKTLREVVASQEQLQRTQSQLLQMTLQGWKFNAGSLYYFSYVKKSWSEAEQFCVSKGAHLASVASEEEQAFLVAFTGNAYHWIGLTDRGTEGFWRWTDGTPFNATQNRELGSKGSCPLGRYLSVNSGVGACSFIGTLPCPWIFSN</sequence>
<dbReference type="Bgee" id="ENSCJAG00000019365">
    <property type="expression patterns" value="Expressed in testis"/>
</dbReference>
<accession>F7ETU2</accession>
<dbReference type="RefSeq" id="XP_035128229.1">
    <property type="nucleotide sequence ID" value="XM_035272338.2"/>
</dbReference>
<dbReference type="GO" id="GO:0016020">
    <property type="term" value="C:membrane"/>
    <property type="evidence" value="ECO:0007669"/>
    <property type="project" value="UniProtKB-SubCell"/>
</dbReference>